<dbReference type="HOGENOM" id="CLU_009289_7_0_9"/>
<name>A0A125W9F7_ENTFL</name>
<dbReference type="InterPro" id="IPR012338">
    <property type="entry name" value="Beta-lactam/transpept-like"/>
</dbReference>
<dbReference type="GO" id="GO:0008658">
    <property type="term" value="F:penicillin binding"/>
    <property type="evidence" value="ECO:0007669"/>
    <property type="project" value="InterPro"/>
</dbReference>
<dbReference type="AlphaFoldDB" id="A0A125W9F7"/>
<keyword evidence="6" id="KW-0573">Peptidoglycan synthesis</keyword>
<dbReference type="InterPro" id="IPR001460">
    <property type="entry name" value="PCN-bd_Tpept"/>
</dbReference>
<evidence type="ECO:0000256" key="5">
    <source>
        <dbReference type="ARBA" id="ARBA00022960"/>
    </source>
</evidence>
<keyword evidence="8 10" id="KW-0472">Membrane</keyword>
<organism evidence="13 14">
    <name type="scientific">Enterococcus faecalis TX4248</name>
    <dbReference type="NCBI Taxonomy" id="749495"/>
    <lineage>
        <taxon>Bacteria</taxon>
        <taxon>Bacillati</taxon>
        <taxon>Bacillota</taxon>
        <taxon>Bacilli</taxon>
        <taxon>Lactobacillales</taxon>
        <taxon>Enterococcaceae</taxon>
        <taxon>Enterococcus</taxon>
    </lineage>
</organism>
<comment type="similarity">
    <text evidence="2">Belongs to the transpeptidase family.</text>
</comment>
<dbReference type="PANTHER" id="PTHR30627:SF2">
    <property type="entry name" value="PEPTIDOGLYCAN D,D-TRANSPEPTIDASE MRDA"/>
    <property type="match status" value="1"/>
</dbReference>
<evidence type="ECO:0000259" key="12">
    <source>
        <dbReference type="Pfam" id="PF03717"/>
    </source>
</evidence>
<dbReference type="EMBL" id="AEBR01000012">
    <property type="protein sequence ID" value="EFM83897.1"/>
    <property type="molecule type" value="Genomic_DNA"/>
</dbReference>
<evidence type="ECO:0000256" key="8">
    <source>
        <dbReference type="ARBA" id="ARBA00023136"/>
    </source>
</evidence>
<dbReference type="SUPFAM" id="SSF56601">
    <property type="entry name" value="beta-lactamase/transpeptidase-like"/>
    <property type="match status" value="1"/>
</dbReference>
<evidence type="ECO:0000256" key="2">
    <source>
        <dbReference type="ARBA" id="ARBA00007171"/>
    </source>
</evidence>
<evidence type="ECO:0000256" key="6">
    <source>
        <dbReference type="ARBA" id="ARBA00022984"/>
    </source>
</evidence>
<reference evidence="13 14" key="1">
    <citation type="submission" date="2010-07" db="EMBL/GenBank/DDBJ databases">
        <authorList>
            <person name="Sid Ahmed O."/>
        </authorList>
    </citation>
    <scope>NUCLEOTIDE SEQUENCE [LARGE SCALE GENOMIC DNA]</scope>
    <source>
        <strain evidence="13 14">TX4248</strain>
    </source>
</reference>
<dbReference type="Gene3D" id="1.10.10.1230">
    <property type="entry name" value="Penicillin-binding protein, N-terminal non-catalytic domain, head sub-domain"/>
    <property type="match status" value="1"/>
</dbReference>
<dbReference type="Gene3D" id="3.90.1310.10">
    <property type="entry name" value="Penicillin-binding protein 2a (Domain 2)"/>
    <property type="match status" value="1"/>
</dbReference>
<dbReference type="GO" id="GO:0071972">
    <property type="term" value="F:peptidoglycan L,D-transpeptidase activity"/>
    <property type="evidence" value="ECO:0007669"/>
    <property type="project" value="TreeGrafter"/>
</dbReference>
<dbReference type="GO" id="GO:0005886">
    <property type="term" value="C:plasma membrane"/>
    <property type="evidence" value="ECO:0007669"/>
    <property type="project" value="UniProtKB-SubCell"/>
</dbReference>
<evidence type="ECO:0000313" key="14">
    <source>
        <dbReference type="Proteomes" id="UP000004846"/>
    </source>
</evidence>
<evidence type="ECO:0000259" key="11">
    <source>
        <dbReference type="Pfam" id="PF00905"/>
    </source>
</evidence>
<feature type="transmembrane region" description="Helical" evidence="10">
    <location>
        <begin position="71"/>
        <end position="91"/>
    </location>
</feature>
<dbReference type="SUPFAM" id="SSF56519">
    <property type="entry name" value="Penicillin binding protein dimerisation domain"/>
    <property type="match status" value="1"/>
</dbReference>
<evidence type="ECO:0000256" key="9">
    <source>
        <dbReference type="ARBA" id="ARBA00023316"/>
    </source>
</evidence>
<keyword evidence="5" id="KW-0133">Cell shape</keyword>
<keyword evidence="7 10" id="KW-1133">Transmembrane helix</keyword>
<keyword evidence="9" id="KW-0961">Cell wall biogenesis/degradation</keyword>
<feature type="domain" description="Penicillin-binding protein transpeptidase" evidence="11">
    <location>
        <begin position="404"/>
        <end position="744"/>
    </location>
</feature>
<evidence type="ECO:0000256" key="3">
    <source>
        <dbReference type="ARBA" id="ARBA00022475"/>
    </source>
</evidence>
<dbReference type="InterPro" id="IPR050515">
    <property type="entry name" value="Beta-lactam/transpept"/>
</dbReference>
<dbReference type="InterPro" id="IPR036138">
    <property type="entry name" value="PBP_dimer_sf"/>
</dbReference>
<dbReference type="GO" id="GO:0071555">
    <property type="term" value="P:cell wall organization"/>
    <property type="evidence" value="ECO:0007669"/>
    <property type="project" value="UniProtKB-KW"/>
</dbReference>
<dbReference type="GO" id="GO:0009252">
    <property type="term" value="P:peptidoglycan biosynthetic process"/>
    <property type="evidence" value="ECO:0007669"/>
    <property type="project" value="UniProtKB-KW"/>
</dbReference>
<proteinExistence type="inferred from homology"/>
<evidence type="ECO:0000256" key="1">
    <source>
        <dbReference type="ARBA" id="ARBA00004162"/>
    </source>
</evidence>
<dbReference type="PANTHER" id="PTHR30627">
    <property type="entry name" value="PEPTIDOGLYCAN D,D-TRANSPEPTIDASE"/>
    <property type="match status" value="1"/>
</dbReference>
<evidence type="ECO:0000313" key="13">
    <source>
        <dbReference type="EMBL" id="EFM83897.1"/>
    </source>
</evidence>
<dbReference type="Pfam" id="PF00905">
    <property type="entry name" value="Transpeptidase"/>
    <property type="match status" value="1"/>
</dbReference>
<accession>A0A125W9F7</accession>
<comment type="subcellular location">
    <subcellularLocation>
        <location evidence="1">Cell membrane</location>
        <topology evidence="1">Single-pass membrane protein</topology>
    </subcellularLocation>
</comment>
<keyword evidence="4 10" id="KW-0812">Transmembrane</keyword>
<sequence length="752" mass="82948">MTFFKNKIIKYFLRAGNNPDFLTIFCYNENAKLFSEGTRGMKKNSFIDKIKKTDAAAKSQRGRKPHIPFRLNLLFFVIFTLFVSLIVRLGYLQIVEGEEFNKKITANSSLQITTPSPRGQIYDSQGKVLVSNKANLAITYTRGKNIEGKDILPIANKVNELINVPVDPNLTDRDKKDYWLANPENLKAAQARLTDQDKEDEKGNKITDEGTLYAKAVEKVTPEEIAFDDRTLQAVTIFKRMNAASQMNTVFIKNEGVTEGEIATIGEHTAEISGVSTGTDWTRDYSQSGALRSLLGTVSTEKQGLPAEEVDEYLKKGYARNDRVGTSYLEKQYEDVLQGKKAKSEVVLDNNGKIVSQTPISKGEKGSNLKLTIDSNFQNKVDEILQRNYSQIVKTIGPYSENAYVVAMNPQTGAILAMSGVSHDLQTGEVTPNPLGPILNFEVPGSVVKAGTLTAGYEAKVLQGNDTLLDEPIILAGTNPKASWWNSGGRNAQMQLTAEQALEYSSNAYMMKVVFKLMGVNYYPNMVFPYEIGDDKVFKELRNAYAEYGMGIKTGIDLPGESPGYVNKDFKDPAEAPKGGNLLDLSFGQYDNYTPLQLAQYVSTVANNGIRVQPHVVEGIYGNDENGALGKILKEIEPKVLNKVNISEDQIGILQQGFYNVVNGTSQFTTAPGLKSDKFSIAAKTGTAETQATDANGVVHTTVNSNLVAYAPYENPEIAISVVLPHLNDEESKPNQTIAKEVLEAYMEMYKK</sequence>
<protein>
    <submittedName>
        <fullName evidence="13">Penicillin-binding protein, transpeptidase domain protein</fullName>
    </submittedName>
</protein>
<comment type="caution">
    <text evidence="13">The sequence shown here is derived from an EMBL/GenBank/DDBJ whole genome shotgun (WGS) entry which is preliminary data.</text>
</comment>
<evidence type="ECO:0000256" key="4">
    <source>
        <dbReference type="ARBA" id="ARBA00022692"/>
    </source>
</evidence>
<dbReference type="Gene3D" id="3.40.710.10">
    <property type="entry name" value="DD-peptidase/beta-lactamase superfamily"/>
    <property type="match status" value="1"/>
</dbReference>
<dbReference type="Proteomes" id="UP000004846">
    <property type="component" value="Unassembled WGS sequence"/>
</dbReference>
<evidence type="ECO:0000256" key="10">
    <source>
        <dbReference type="SAM" id="Phobius"/>
    </source>
</evidence>
<feature type="domain" description="Penicillin-binding protein dimerisation" evidence="12">
    <location>
        <begin position="114"/>
        <end position="357"/>
    </location>
</feature>
<keyword evidence="3" id="KW-1003">Cell membrane</keyword>
<dbReference type="InterPro" id="IPR005311">
    <property type="entry name" value="PBP_dimer"/>
</dbReference>
<dbReference type="GO" id="GO:0008360">
    <property type="term" value="P:regulation of cell shape"/>
    <property type="evidence" value="ECO:0007669"/>
    <property type="project" value="UniProtKB-KW"/>
</dbReference>
<dbReference type="Pfam" id="PF03717">
    <property type="entry name" value="PBP_dimer"/>
    <property type="match status" value="1"/>
</dbReference>
<gene>
    <name evidence="13" type="ORF">HMPREF9498_00477</name>
</gene>
<evidence type="ECO:0000256" key="7">
    <source>
        <dbReference type="ARBA" id="ARBA00022989"/>
    </source>
</evidence>